<evidence type="ECO:0000313" key="1">
    <source>
        <dbReference type="EMBL" id="XDV66350.1"/>
    </source>
</evidence>
<dbReference type="EMBL" id="CP165727">
    <property type="protein sequence ID" value="XDV66350.1"/>
    <property type="molecule type" value="Genomic_DNA"/>
</dbReference>
<reference evidence="1" key="1">
    <citation type="submission" date="2024-08" db="EMBL/GenBank/DDBJ databases">
        <authorList>
            <person name="Yu S.T."/>
        </authorList>
    </citation>
    <scope>NUCLEOTIDE SEQUENCE</scope>
    <source>
        <strain evidence="1">R33</strain>
    </source>
</reference>
<gene>
    <name evidence="1" type="ORF">AB5J51_27205</name>
</gene>
<accession>A0AB39Y8I5</accession>
<evidence type="ECO:0008006" key="2">
    <source>
        <dbReference type="Google" id="ProtNLM"/>
    </source>
</evidence>
<protein>
    <recommendedName>
        <fullName evidence="2">Tetracycline repressor TetR C-terminal domain-containing protein</fullName>
    </recommendedName>
</protein>
<dbReference type="RefSeq" id="WP_369778875.1">
    <property type="nucleotide sequence ID" value="NZ_CP165727.1"/>
</dbReference>
<name>A0AB39Y8I5_9ACTN</name>
<organism evidence="1">
    <name type="scientific">Streptomyces sp. R33</name>
    <dbReference type="NCBI Taxonomy" id="3238629"/>
    <lineage>
        <taxon>Bacteria</taxon>
        <taxon>Bacillati</taxon>
        <taxon>Actinomycetota</taxon>
        <taxon>Actinomycetes</taxon>
        <taxon>Kitasatosporales</taxon>
        <taxon>Streptomycetaceae</taxon>
        <taxon>Streptomyces</taxon>
    </lineage>
</organism>
<proteinExistence type="predicted"/>
<sequence length="119" mass="12424">MSNLPVDGPHRIGVYPLPGGARIDISHYLTSVILSLAEAAAEDGGTLLEELREIADAHSASTGADSHAAHQRDQLVTDLLDGLGHEGSMTVYGPGVERLADALLRAVRPRLVPGQRGAA</sequence>
<dbReference type="AlphaFoldDB" id="A0AB39Y8I5"/>